<accession>A0A9N9NAK8</accession>
<dbReference type="AlphaFoldDB" id="A0A9N9NAK8"/>
<sequence length="58" mass="6711">SIYDKKTLLTFDESGKFYGSQLYSPYKDQNINSTYLCDKYALDATFNSNLISLKRAKK</sequence>
<protein>
    <submittedName>
        <fullName evidence="1">10948_t:CDS:1</fullName>
    </submittedName>
</protein>
<dbReference type="Proteomes" id="UP000789375">
    <property type="component" value="Unassembled WGS sequence"/>
</dbReference>
<comment type="caution">
    <text evidence="1">The sequence shown here is derived from an EMBL/GenBank/DDBJ whole genome shotgun (WGS) entry which is preliminary data.</text>
</comment>
<feature type="non-terminal residue" evidence="1">
    <location>
        <position position="58"/>
    </location>
</feature>
<reference evidence="1" key="1">
    <citation type="submission" date="2021-06" db="EMBL/GenBank/DDBJ databases">
        <authorList>
            <person name="Kallberg Y."/>
            <person name="Tangrot J."/>
            <person name="Rosling A."/>
        </authorList>
    </citation>
    <scope>NUCLEOTIDE SEQUENCE</scope>
    <source>
        <strain evidence="1">87-6 pot B 2015</strain>
    </source>
</reference>
<proteinExistence type="predicted"/>
<dbReference type="EMBL" id="CAJVPP010012406">
    <property type="protein sequence ID" value="CAG8717551.1"/>
    <property type="molecule type" value="Genomic_DNA"/>
</dbReference>
<feature type="non-terminal residue" evidence="1">
    <location>
        <position position="1"/>
    </location>
</feature>
<keyword evidence="2" id="KW-1185">Reference proteome</keyword>
<evidence type="ECO:0000313" key="1">
    <source>
        <dbReference type="EMBL" id="CAG8717551.1"/>
    </source>
</evidence>
<gene>
    <name evidence="1" type="ORF">FMOSSE_LOCUS14748</name>
</gene>
<name>A0A9N9NAK8_FUNMO</name>
<organism evidence="1 2">
    <name type="scientific">Funneliformis mosseae</name>
    <name type="common">Endomycorrhizal fungus</name>
    <name type="synonym">Glomus mosseae</name>
    <dbReference type="NCBI Taxonomy" id="27381"/>
    <lineage>
        <taxon>Eukaryota</taxon>
        <taxon>Fungi</taxon>
        <taxon>Fungi incertae sedis</taxon>
        <taxon>Mucoromycota</taxon>
        <taxon>Glomeromycotina</taxon>
        <taxon>Glomeromycetes</taxon>
        <taxon>Glomerales</taxon>
        <taxon>Glomeraceae</taxon>
        <taxon>Funneliformis</taxon>
    </lineage>
</organism>
<evidence type="ECO:0000313" key="2">
    <source>
        <dbReference type="Proteomes" id="UP000789375"/>
    </source>
</evidence>